<gene>
    <name evidence="2" type="ORF">GCM10007100_03700</name>
</gene>
<keyword evidence="3" id="KW-1185">Reference proteome</keyword>
<evidence type="ECO:0008006" key="4">
    <source>
        <dbReference type="Google" id="ProtNLM"/>
    </source>
</evidence>
<name>A0A918TE74_9BACT</name>
<evidence type="ECO:0000313" key="2">
    <source>
        <dbReference type="EMBL" id="GHC42046.1"/>
    </source>
</evidence>
<evidence type="ECO:0000313" key="3">
    <source>
        <dbReference type="Proteomes" id="UP000644507"/>
    </source>
</evidence>
<dbReference type="EMBL" id="BMXI01000001">
    <property type="protein sequence ID" value="GHC42046.1"/>
    <property type="molecule type" value="Genomic_DNA"/>
</dbReference>
<evidence type="ECO:0000256" key="1">
    <source>
        <dbReference type="SAM" id="SignalP"/>
    </source>
</evidence>
<feature type="chain" id="PRO_5037297042" description="DUF4367 domain-containing protein" evidence="1">
    <location>
        <begin position="24"/>
        <end position="167"/>
    </location>
</feature>
<protein>
    <recommendedName>
        <fullName evidence="4">DUF4367 domain-containing protein</fullName>
    </recommendedName>
</protein>
<proteinExistence type="predicted"/>
<organism evidence="2 3">
    <name type="scientific">Roseibacillus persicicus</name>
    <dbReference type="NCBI Taxonomy" id="454148"/>
    <lineage>
        <taxon>Bacteria</taxon>
        <taxon>Pseudomonadati</taxon>
        <taxon>Verrucomicrobiota</taxon>
        <taxon>Verrucomicrobiia</taxon>
        <taxon>Verrucomicrobiales</taxon>
        <taxon>Verrucomicrobiaceae</taxon>
        <taxon>Roseibacillus</taxon>
    </lineage>
</organism>
<dbReference type="AlphaFoldDB" id="A0A918TE74"/>
<feature type="signal peptide" evidence="1">
    <location>
        <begin position="1"/>
        <end position="23"/>
    </location>
</feature>
<keyword evidence="1" id="KW-0732">Signal</keyword>
<comment type="caution">
    <text evidence="2">The sequence shown here is derived from an EMBL/GenBank/DDBJ whole genome shotgun (WGS) entry which is preliminary data.</text>
</comment>
<reference evidence="2" key="1">
    <citation type="journal article" date="2014" name="Int. J. Syst. Evol. Microbiol.">
        <title>Complete genome sequence of Corynebacterium casei LMG S-19264T (=DSM 44701T), isolated from a smear-ripened cheese.</title>
        <authorList>
            <consortium name="US DOE Joint Genome Institute (JGI-PGF)"/>
            <person name="Walter F."/>
            <person name="Albersmeier A."/>
            <person name="Kalinowski J."/>
            <person name="Ruckert C."/>
        </authorList>
    </citation>
    <scope>NUCLEOTIDE SEQUENCE</scope>
    <source>
        <strain evidence="2">KCTC 12988</strain>
    </source>
</reference>
<reference evidence="2" key="2">
    <citation type="submission" date="2020-09" db="EMBL/GenBank/DDBJ databases">
        <authorList>
            <person name="Sun Q."/>
            <person name="Kim S."/>
        </authorList>
    </citation>
    <scope>NUCLEOTIDE SEQUENCE</scope>
    <source>
        <strain evidence="2">KCTC 12988</strain>
    </source>
</reference>
<sequence length="167" mass="18136">MKKFISTLAVGLLLTATSWGEEAAVTSNIEAKVKAATVIDGKGGIYEWLAKGAVKGSSEWKSMGQVLMMPKTMFMVELNLIYSKDGGTPSAVLGPKLGSDLKFTEVEAGEGKTIQTFEVNESPAAVRVFDDNKYLYLTVTRIGKMEKDAARKELLAIIQAIDLERVK</sequence>
<dbReference type="RefSeq" id="WP_189566816.1">
    <property type="nucleotide sequence ID" value="NZ_BMXI01000001.1"/>
</dbReference>
<dbReference type="Proteomes" id="UP000644507">
    <property type="component" value="Unassembled WGS sequence"/>
</dbReference>
<accession>A0A918TE74</accession>